<dbReference type="SMART" id="SM00369">
    <property type="entry name" value="LRR_TYP"/>
    <property type="match status" value="5"/>
</dbReference>
<evidence type="ECO:0000313" key="6">
    <source>
        <dbReference type="EMBL" id="ORX81647.1"/>
    </source>
</evidence>
<dbReference type="SUPFAM" id="SSF53300">
    <property type="entry name" value="vWA-like"/>
    <property type="match status" value="1"/>
</dbReference>
<comment type="caution">
    <text evidence="6">The sequence shown here is derived from an EMBL/GenBank/DDBJ whole genome shotgun (WGS) entry which is preliminary data.</text>
</comment>
<evidence type="ECO:0000256" key="2">
    <source>
        <dbReference type="ARBA" id="ARBA00022614"/>
    </source>
</evidence>
<dbReference type="Pfam" id="PF23598">
    <property type="entry name" value="LRR_14"/>
    <property type="match status" value="1"/>
</dbReference>
<dbReference type="FunFam" id="3.80.10.10:FF:000383">
    <property type="entry name" value="Leucine-rich repeat receptor protein kinase EMS1"/>
    <property type="match status" value="1"/>
</dbReference>
<keyword evidence="2" id="KW-0433">Leucine-rich repeat</keyword>
<dbReference type="SUPFAM" id="SSF52540">
    <property type="entry name" value="P-loop containing nucleoside triphosphate hydrolases"/>
    <property type="match status" value="1"/>
</dbReference>
<evidence type="ECO:0000256" key="3">
    <source>
        <dbReference type="ARBA" id="ARBA00022737"/>
    </source>
</evidence>
<dbReference type="GO" id="GO:0033612">
    <property type="term" value="F:receptor serine/threonine kinase binding"/>
    <property type="evidence" value="ECO:0007669"/>
    <property type="project" value="TreeGrafter"/>
</dbReference>
<dbReference type="InterPro" id="IPR027417">
    <property type="entry name" value="P-loop_NTPase"/>
</dbReference>
<sequence length="1168" mass="133554">MSARYIKLQPIQYNDDSLVKNVNIPYKTFIEKEGGYELEVSCKILNSRTRIGGPLHLKLKVTNIGGVDIEKFKIDINSFSSEDNQSPYYDRYVLWINEKLEVGYSIIEDIVLKNSYRNLDISNNDLSVIITDSEKDLRKLEYNIQGPDDPLDFSTKTNLQSKTRILSAISNEQSEFTPKEVLHDRSKNNYSSDQSSIQLDTGDMNEDNYPMKSKEISFNDNESLINNKNIPDRTKRSISIDQQYNTIISPIYDNFYCKDDTLVINKKKKMKSLFLTEDYDYLISTLPSVIHIEFRRDNMKLIPCRQYQFKLCSEYFTGDLLVARPCINIPKDKTPRYTHYNILMLGSCKNGKTSLINSFLTLFNNRITYMNPYLQKLYHDNKNYILYNIKELLPESLHVRFYDCPLESIKTFTNSQYSYKNLDLVLSGNFPYDFPINTTNVDLLGKIVDEKPHPRRLSISNQNGSTHSLSKLNFEKGGGNGSNSSLRPYSINGPLVVSKTQETSSKSNTITNTIFKIHVVILALSYTVIENSEEFKLYTKLFRYITQLNIPVVVALTNIDKLNQDKVEEYLYEINNAFKSSYVYPISNYTISNNKLKSFEKDRNILRLISNSMYLAQQSIYNEFNEENIIKAQTINDVNNTTTTNLENMTKDTTNDKTNKLITIDGQEYKYKIDDFVPSHNVNAIIGCDNVNVVDMTKFTKEQISTLYEDVDYDTTIFENITRFDVTGEEDIDVILAFDGSRIIDREILDIVKCIGLSISSQYPQNINIGGFLFGEKIKNISGLTSDISLFESRLATLELTDNRLSADGDTLYRALNHCKTLLDSQYRLSKRQQLWIFISECSNDNYYQIQAKKLADTLRSNQYNCEIFCFYIRQNSEAEMPIMVDKFLKSFIDLVVVFNDMESIYGYLTPPATSYNNILNPKLYLQFLKILRESSKIHLLRNQLTGYIPYNIGNLTKITSLNLNVNLLTSYLPNTIGNLVGLTELQLSFNKLTGLIPVSIGNLNRLTILKMSNNQFFGPIPYSIGNLVNLTKLRLENNKLSGAIPESIGNLVNLEKLQLNNNCINGLIPRSIGNLTKLRILQLGNNKLSGNIPSAIGDLSNLAFLYLNDNYLVGTLPDSMSKLKKLSELHLQNNESLSGDIPSELTTSLTLKKINIHGTKLKKNTSV</sequence>
<proteinExistence type="predicted"/>
<dbReference type="InterPro" id="IPR003591">
    <property type="entry name" value="Leu-rich_rpt_typical-subtyp"/>
</dbReference>
<comment type="subcellular location">
    <subcellularLocation>
        <location evidence="1">Membrane</location>
        <topology evidence="1">Single-pass membrane protein</topology>
    </subcellularLocation>
</comment>
<dbReference type="InterPro" id="IPR001611">
    <property type="entry name" value="Leu-rich_rpt"/>
</dbReference>
<dbReference type="InterPro" id="IPR036465">
    <property type="entry name" value="vWFA_dom_sf"/>
</dbReference>
<feature type="compositionally biased region" description="Basic and acidic residues" evidence="4">
    <location>
        <begin position="177"/>
        <end position="187"/>
    </location>
</feature>
<dbReference type="SUPFAM" id="SSF52058">
    <property type="entry name" value="L domain-like"/>
    <property type="match status" value="1"/>
</dbReference>
<dbReference type="PANTHER" id="PTHR48056">
    <property type="entry name" value="LRR RECEPTOR-LIKE SERINE/THREONINE-PROTEIN KINASE-RELATED"/>
    <property type="match status" value="1"/>
</dbReference>
<dbReference type="Pfam" id="PF13855">
    <property type="entry name" value="LRR_8"/>
    <property type="match status" value="1"/>
</dbReference>
<accession>A0A1Y1X7B6</accession>
<organism evidence="6 7">
    <name type="scientific">Anaeromyces robustus</name>
    <dbReference type="NCBI Taxonomy" id="1754192"/>
    <lineage>
        <taxon>Eukaryota</taxon>
        <taxon>Fungi</taxon>
        <taxon>Fungi incertae sedis</taxon>
        <taxon>Chytridiomycota</taxon>
        <taxon>Chytridiomycota incertae sedis</taxon>
        <taxon>Neocallimastigomycetes</taxon>
        <taxon>Neocallimastigales</taxon>
        <taxon>Neocallimastigaceae</taxon>
        <taxon>Anaeromyces</taxon>
    </lineage>
</organism>
<feature type="region of interest" description="Disordered" evidence="4">
    <location>
        <begin position="176"/>
        <end position="205"/>
    </location>
</feature>
<dbReference type="Gene3D" id="3.80.10.10">
    <property type="entry name" value="Ribonuclease Inhibitor"/>
    <property type="match status" value="2"/>
</dbReference>
<dbReference type="AlphaFoldDB" id="A0A1Y1X7B6"/>
<dbReference type="EMBL" id="MCFG01000114">
    <property type="protein sequence ID" value="ORX81647.1"/>
    <property type="molecule type" value="Genomic_DNA"/>
</dbReference>
<feature type="compositionally biased region" description="Polar residues" evidence="4">
    <location>
        <begin position="458"/>
        <end position="471"/>
    </location>
</feature>
<evidence type="ECO:0000313" key="7">
    <source>
        <dbReference type="Proteomes" id="UP000193944"/>
    </source>
</evidence>
<feature type="region of interest" description="Disordered" evidence="4">
    <location>
        <begin position="456"/>
        <end position="487"/>
    </location>
</feature>
<dbReference type="STRING" id="1754192.A0A1Y1X7B6"/>
<dbReference type="PANTHER" id="PTHR48056:SF26">
    <property type="entry name" value="MDIS1-INTERACTING RECEPTOR LIKE KINASE 1"/>
    <property type="match status" value="1"/>
</dbReference>
<keyword evidence="7" id="KW-1185">Reference proteome</keyword>
<dbReference type="InterPro" id="IPR050647">
    <property type="entry name" value="Plant_LRR-RLKs"/>
</dbReference>
<reference evidence="6 7" key="2">
    <citation type="submission" date="2016-08" db="EMBL/GenBank/DDBJ databases">
        <title>Pervasive Adenine N6-methylation of Active Genes in Fungi.</title>
        <authorList>
            <consortium name="DOE Joint Genome Institute"/>
            <person name="Mondo S.J."/>
            <person name="Dannebaum R.O."/>
            <person name="Kuo R.C."/>
            <person name="Labutti K."/>
            <person name="Haridas S."/>
            <person name="Kuo A."/>
            <person name="Salamov A."/>
            <person name="Ahrendt S.R."/>
            <person name="Lipzen A."/>
            <person name="Sullivan W."/>
            <person name="Andreopoulos W.B."/>
            <person name="Clum A."/>
            <person name="Lindquist E."/>
            <person name="Daum C."/>
            <person name="Ramamoorthy G.K."/>
            <person name="Gryganskyi A."/>
            <person name="Culley D."/>
            <person name="Magnuson J.K."/>
            <person name="James T.Y."/>
            <person name="O'Malley M.A."/>
            <person name="Stajich J.E."/>
            <person name="Spatafora J.W."/>
            <person name="Visel A."/>
            <person name="Grigoriev I.V."/>
        </authorList>
    </citation>
    <scope>NUCLEOTIDE SEQUENCE [LARGE SCALE GENOMIC DNA]</scope>
    <source>
        <strain evidence="6 7">S4</strain>
    </source>
</reference>
<dbReference type="InterPro" id="IPR055414">
    <property type="entry name" value="LRR_R13L4/SHOC2-like"/>
</dbReference>
<dbReference type="Gene3D" id="3.40.50.410">
    <property type="entry name" value="von Willebrand factor, type A domain"/>
    <property type="match status" value="1"/>
</dbReference>
<dbReference type="FunFam" id="3.80.10.10:FF:000719">
    <property type="entry name" value="MDIS1-interacting receptor like kinase 2 isoform A"/>
    <property type="match status" value="1"/>
</dbReference>
<evidence type="ECO:0000259" key="5">
    <source>
        <dbReference type="Pfam" id="PF23598"/>
    </source>
</evidence>
<dbReference type="Proteomes" id="UP000193944">
    <property type="component" value="Unassembled WGS sequence"/>
</dbReference>
<feature type="domain" description="Disease resistance R13L4/SHOC-2-like LRR" evidence="5">
    <location>
        <begin position="1047"/>
        <end position="1162"/>
    </location>
</feature>
<name>A0A1Y1X7B6_9FUNG</name>
<gene>
    <name evidence="6" type="ORF">BCR32DRAFT_293160</name>
</gene>
<dbReference type="InterPro" id="IPR032675">
    <property type="entry name" value="LRR_dom_sf"/>
</dbReference>
<dbReference type="OrthoDB" id="676979at2759"/>
<keyword evidence="3" id="KW-0677">Repeat</keyword>
<feature type="compositionally biased region" description="Polar residues" evidence="4">
    <location>
        <begin position="188"/>
        <end position="199"/>
    </location>
</feature>
<dbReference type="GO" id="GO:0016020">
    <property type="term" value="C:membrane"/>
    <property type="evidence" value="ECO:0007669"/>
    <property type="project" value="UniProtKB-SubCell"/>
</dbReference>
<dbReference type="Gene3D" id="3.40.50.300">
    <property type="entry name" value="P-loop containing nucleotide triphosphate hydrolases"/>
    <property type="match status" value="1"/>
</dbReference>
<reference evidence="6 7" key="1">
    <citation type="submission" date="2016-08" db="EMBL/GenBank/DDBJ databases">
        <title>A Parts List for Fungal Cellulosomes Revealed by Comparative Genomics.</title>
        <authorList>
            <consortium name="DOE Joint Genome Institute"/>
            <person name="Haitjema C.H."/>
            <person name="Gilmore S.P."/>
            <person name="Henske J.K."/>
            <person name="Solomon K.V."/>
            <person name="De Groot R."/>
            <person name="Kuo A."/>
            <person name="Mondo S.J."/>
            <person name="Salamov A.A."/>
            <person name="Labutti K."/>
            <person name="Zhao Z."/>
            <person name="Chiniquy J."/>
            <person name="Barry K."/>
            <person name="Brewer H.M."/>
            <person name="Purvine S.O."/>
            <person name="Wright A.T."/>
            <person name="Boxma B."/>
            <person name="Van Alen T."/>
            <person name="Hackstein J.H."/>
            <person name="Baker S.E."/>
            <person name="Grigoriev I.V."/>
            <person name="O'Malley M.A."/>
        </authorList>
    </citation>
    <scope>NUCLEOTIDE SEQUENCE [LARGE SCALE GENOMIC DNA]</scope>
    <source>
        <strain evidence="6 7">S4</strain>
    </source>
</reference>
<evidence type="ECO:0000256" key="4">
    <source>
        <dbReference type="SAM" id="MobiDB-lite"/>
    </source>
</evidence>
<protein>
    <recommendedName>
        <fullName evidence="5">Disease resistance R13L4/SHOC-2-like LRR domain-containing protein</fullName>
    </recommendedName>
</protein>
<evidence type="ECO:0000256" key="1">
    <source>
        <dbReference type="ARBA" id="ARBA00004167"/>
    </source>
</evidence>